<dbReference type="Proteomes" id="UP001234297">
    <property type="component" value="Chromosome 3"/>
</dbReference>
<sequence length="1262" mass="144190">MPRVLAMKNPLQRRRSNVFGTWEMVCTGTGLTLTLTLCNLCYENEIYSFLISFLPEKSKEKKEEEEERGKMVLDTVKQTAISYLVNLALEKVMSYLSNCLGDQKDLEKIKVSLTDIRGFIEIAEGSPVLDPNLLELLERIKDAAYDAEDLLEEYEIEERRRSQEPPQKKVRNLIPAVFNRPKLASELKDVSERLEAIKAESDKFQLIKIVANWESKFKKQRETHSFVIRSQVLGREEEKTKLLSLLLSPHEDVLVIPIVGMGGIGKTTLAQFAYNHEDVDDHFKLKMWICVSDDFDVIRLQNKIIDRATGDHPGGSGPSNVERFERAASGHLEGPGPSNVKKFDVEELHHRLLKALSGKRFLLVLDDVWNEELDKWERLRDLLIYGRRGSRIVVTTRIRKVAFIMSTISPIVLEGLPDDHCWSLFSQRGLGNQTEEEATHQVNLVSIGHEIVKKCKGNPLAVLTLGGLLCCETDAAKWAHVRDSEIWNIANENEYGILPALRLSYNHLKSHVKQCFAFCAIFPKNYKIEKEKLIKLWMANGFIPCKIGMELGDIGNEIFNELAMKSFFQDVKEDFTTYFEGNWSGNLGHYLGGRLFADKITLFSMHDLFHDLAQSVTGNECCVAEEGKLVKISKRVRHVSCFDLTSSEMLRDSLFEAQMLRTFINYGDGLHFPSHVGQFRFSRVLDLRKPAVVQQLQLLAPLDNLKHIRYLDLSRSDIDMLPKSLTSLYYLQTLILTMCKELRKLPIGLRYLTNLRHLDIRGCSMLTHMPPRMGQLTCLQELTRFIVSKKIKYSGIGELQSLRLRGRLIIEHLENIKNPIDVEQANLIGKPNLTSLELNWSHIGLSDSDNMRINERKIEEQILQGLQPHGNLEVLMLSNYVGIQFPSWMMDTTLAMLQKIKLVQCVGLKHLPPLGQLPSLRVLELKRLQNVEYIGDEIYGNEVLAGFPSLEELTIEGMEKLRILSGWKNGQIFPRLVKLKIYDCPMLTEVILFPYSEHLTIDSSLVSGAEPLCQGMLQNLTHLKIANCTQLEDVRMGLQNLTTLKSMSLRKCDLLSFPVEEMRGLIALQELTIDSGDRLISFSKELHHICLLKSLKMKGCYKSIAFPNEISFLTGLQVLKLLWCDLESLPESLGNLTSLHLLSIESCHKITSLPKELQRLTALKALFILDCPVLARRCEINIGEDWHKIQHIPHICILHAHAEQHYWRLRKKLAERLRLWSKGGMMKVTNLLGRNFKQEKRSLGIILGTDCSLKDVRLKNIL</sequence>
<protein>
    <submittedName>
        <fullName evidence="1">Uncharacterized protein</fullName>
    </submittedName>
</protein>
<evidence type="ECO:0000313" key="2">
    <source>
        <dbReference type="Proteomes" id="UP001234297"/>
    </source>
</evidence>
<accession>A0ACC2LTH9</accession>
<gene>
    <name evidence="1" type="ORF">MRB53_011044</name>
</gene>
<comment type="caution">
    <text evidence="1">The sequence shown here is derived from an EMBL/GenBank/DDBJ whole genome shotgun (WGS) entry which is preliminary data.</text>
</comment>
<keyword evidence="2" id="KW-1185">Reference proteome</keyword>
<evidence type="ECO:0000313" key="1">
    <source>
        <dbReference type="EMBL" id="KAJ8636777.1"/>
    </source>
</evidence>
<reference evidence="1 2" key="1">
    <citation type="journal article" date="2022" name="Hortic Res">
        <title>A haplotype resolved chromosomal level avocado genome allows analysis of novel avocado genes.</title>
        <authorList>
            <person name="Nath O."/>
            <person name="Fletcher S.J."/>
            <person name="Hayward A."/>
            <person name="Shaw L.M."/>
            <person name="Masouleh A.K."/>
            <person name="Furtado A."/>
            <person name="Henry R.J."/>
            <person name="Mitter N."/>
        </authorList>
    </citation>
    <scope>NUCLEOTIDE SEQUENCE [LARGE SCALE GENOMIC DNA]</scope>
    <source>
        <strain evidence="2">cv. Hass</strain>
    </source>
</reference>
<organism evidence="1 2">
    <name type="scientific">Persea americana</name>
    <name type="common">Avocado</name>
    <dbReference type="NCBI Taxonomy" id="3435"/>
    <lineage>
        <taxon>Eukaryota</taxon>
        <taxon>Viridiplantae</taxon>
        <taxon>Streptophyta</taxon>
        <taxon>Embryophyta</taxon>
        <taxon>Tracheophyta</taxon>
        <taxon>Spermatophyta</taxon>
        <taxon>Magnoliopsida</taxon>
        <taxon>Magnoliidae</taxon>
        <taxon>Laurales</taxon>
        <taxon>Lauraceae</taxon>
        <taxon>Persea</taxon>
    </lineage>
</organism>
<proteinExistence type="predicted"/>
<dbReference type="EMBL" id="CM056811">
    <property type="protein sequence ID" value="KAJ8636777.1"/>
    <property type="molecule type" value="Genomic_DNA"/>
</dbReference>
<name>A0ACC2LTH9_PERAE</name>